<evidence type="ECO:0000313" key="1">
    <source>
        <dbReference type="EMBL" id="JAS87618.1"/>
    </source>
</evidence>
<proteinExistence type="predicted"/>
<protein>
    <submittedName>
        <fullName evidence="2">Uncharacterized protein</fullName>
    </submittedName>
</protein>
<reference evidence="2" key="1">
    <citation type="submission" date="2015-11" db="EMBL/GenBank/DDBJ databases">
        <title>De novo transcriptome assembly of four potential Pierce s Disease insect vectors from Arizona vineyards.</title>
        <authorList>
            <person name="Tassone E.E."/>
        </authorList>
    </citation>
    <scope>NUCLEOTIDE SEQUENCE</scope>
</reference>
<evidence type="ECO:0000313" key="2">
    <source>
        <dbReference type="EMBL" id="JAS90099.1"/>
    </source>
</evidence>
<sequence>MDLIVSGNSSARNVSRILVLQKKAVRTLIGLNQYDSRRSVFQELKILTVASLYILEVVKHAVDRNHQRLGDAHHYSTRNNTNFAFADSPHVHLREKTVLRRSQAVQPPT</sequence>
<name>A0A1B6IT40_9HEMI</name>
<gene>
    <name evidence="2" type="ORF">g.42969</name>
    <name evidence="1" type="ORF">g.42970</name>
</gene>
<accession>A0A1B6IT40</accession>
<dbReference type="AlphaFoldDB" id="A0A1B6IT40"/>
<dbReference type="EMBL" id="GECU01017607">
    <property type="protein sequence ID" value="JAS90099.1"/>
    <property type="molecule type" value="Transcribed_RNA"/>
</dbReference>
<organism evidence="2">
    <name type="scientific">Homalodisca liturata</name>
    <dbReference type="NCBI Taxonomy" id="320908"/>
    <lineage>
        <taxon>Eukaryota</taxon>
        <taxon>Metazoa</taxon>
        <taxon>Ecdysozoa</taxon>
        <taxon>Arthropoda</taxon>
        <taxon>Hexapoda</taxon>
        <taxon>Insecta</taxon>
        <taxon>Pterygota</taxon>
        <taxon>Neoptera</taxon>
        <taxon>Paraneoptera</taxon>
        <taxon>Hemiptera</taxon>
        <taxon>Auchenorrhyncha</taxon>
        <taxon>Membracoidea</taxon>
        <taxon>Cicadellidae</taxon>
        <taxon>Cicadellinae</taxon>
        <taxon>Proconiini</taxon>
        <taxon>Homalodisca</taxon>
    </lineage>
</organism>
<dbReference type="EMBL" id="GECU01020088">
    <property type="protein sequence ID" value="JAS87618.1"/>
    <property type="molecule type" value="Transcribed_RNA"/>
</dbReference>